<feature type="region of interest" description="Disordered" evidence="1">
    <location>
        <begin position="848"/>
        <end position="885"/>
    </location>
</feature>
<feature type="compositionally biased region" description="Polar residues" evidence="1">
    <location>
        <begin position="289"/>
        <end position="300"/>
    </location>
</feature>
<feature type="compositionally biased region" description="Polar residues" evidence="1">
    <location>
        <begin position="37"/>
        <end position="47"/>
    </location>
</feature>
<feature type="region of interest" description="Disordered" evidence="1">
    <location>
        <begin position="804"/>
        <end position="833"/>
    </location>
</feature>
<feature type="domain" description="DUF8004" evidence="2">
    <location>
        <begin position="395"/>
        <end position="488"/>
    </location>
</feature>
<evidence type="ECO:0000313" key="4">
    <source>
        <dbReference type="Proteomes" id="UP000250140"/>
    </source>
</evidence>
<evidence type="ECO:0000313" key="3">
    <source>
        <dbReference type="EMBL" id="OCL06046.1"/>
    </source>
</evidence>
<feature type="region of interest" description="Disordered" evidence="1">
    <location>
        <begin position="1"/>
        <end position="152"/>
    </location>
</feature>
<dbReference type="PANTHER" id="PTHR39601:SF2">
    <property type="entry name" value="CHORIOGENIN HMINOR"/>
    <property type="match status" value="1"/>
</dbReference>
<sequence>MASKKRSSRRLSSLFSLSSSDQPAKSESPVEEVPSAPYSSNYLSVNPNRGRIPVATKLSKPPHERTPSGQLLPPTYPPPPPPPQGPELHGAPTIQSMTAAPAATEPLPPPAPLNEALGPGSRPSTRPGTPVLNIPNERTSSLPTPLNNPKAKRKSWLLGGRKNSDERISEFGHGGHPAWVVGHHGKIPYDLSLLIGGEKVPELWNENGDTFIYLFPRNSGSGPSFRIDSNIYAASPAMTRLAYGRIYSDSTIASSNKRRQHQIESARRQSSEVPTPPRSPDPSIPEGSSDGSKGSRTLSDTTDDIPSEIHLYLPLSLSIEHGTLGPNNPGAKCTSNDVEQLVAYRNLVAFLLGQSLVATEKHASIFDIFMRIADILQHYDFSNVDGSTYGEIAAMSFDNYVHELHMADTRSSREKTIEGIVLGERMRSVMLYTEAFVHGVGKYEDLTRLESPKFELISPITRNRMERASMDLFLRLKNINTRLEDFDFPAIFSGLMNSKTADESKVVRFDAWKSAFMATRKHVMTYYKQKYGSWPPKASSKKNSLATSGLNRLVLLDLYHDFSHLYDLLVDRKSLTSRTVEGPSNDDYEDDVEGMTTKALRRVMSEYDRSSPPVQPPVPFDIPIYPDLKTTRGGYGTGDTKKDAKTRSKKLKDDEIASILRASYNPDSDISSPFLDSFREFERKSAHGKNFDDICDLRTGQWMFMYAVLQSLPMLVVDAPGVRWTEGVEYFLCEPPRSGVPWAREDTGVQRGWYSVAGSTGLVSLPPDVVEHGVEGIYRRSHCWQMAEKWASHSDILSTAVAESLEEPLPPPPGLLQPPGTRSRSQSPSRRRESVMMLGLEALPLPAGVAPVSPALRPKSSNDPTKTFDAILQSTEVNTKGKKKK</sequence>
<dbReference type="Proteomes" id="UP000250140">
    <property type="component" value="Unassembled WGS sequence"/>
</dbReference>
<accession>A0A8E2EW91</accession>
<dbReference type="EMBL" id="KV750153">
    <property type="protein sequence ID" value="OCL06046.1"/>
    <property type="molecule type" value="Genomic_DNA"/>
</dbReference>
<reference evidence="3 4" key="1">
    <citation type="journal article" date="2016" name="Nat. Commun.">
        <title>Ectomycorrhizal ecology is imprinted in the genome of the dominant symbiotic fungus Cenococcum geophilum.</title>
        <authorList>
            <consortium name="DOE Joint Genome Institute"/>
            <person name="Peter M."/>
            <person name="Kohler A."/>
            <person name="Ohm R.A."/>
            <person name="Kuo A."/>
            <person name="Krutzmann J."/>
            <person name="Morin E."/>
            <person name="Arend M."/>
            <person name="Barry K.W."/>
            <person name="Binder M."/>
            <person name="Choi C."/>
            <person name="Clum A."/>
            <person name="Copeland A."/>
            <person name="Grisel N."/>
            <person name="Haridas S."/>
            <person name="Kipfer T."/>
            <person name="LaButti K."/>
            <person name="Lindquist E."/>
            <person name="Lipzen A."/>
            <person name="Maire R."/>
            <person name="Meier B."/>
            <person name="Mihaltcheva S."/>
            <person name="Molinier V."/>
            <person name="Murat C."/>
            <person name="Poggeler S."/>
            <person name="Quandt C.A."/>
            <person name="Sperisen C."/>
            <person name="Tritt A."/>
            <person name="Tisserant E."/>
            <person name="Crous P.W."/>
            <person name="Henrissat B."/>
            <person name="Nehls U."/>
            <person name="Egli S."/>
            <person name="Spatafora J.W."/>
            <person name="Grigoriev I.V."/>
            <person name="Martin F.M."/>
        </authorList>
    </citation>
    <scope>NUCLEOTIDE SEQUENCE [LARGE SCALE GENOMIC DNA]</scope>
    <source>
        <strain evidence="3 4">CBS 207.34</strain>
    </source>
</reference>
<name>A0A8E2EW91_9PEZI</name>
<protein>
    <recommendedName>
        <fullName evidence="2">DUF8004 domain-containing protein</fullName>
    </recommendedName>
</protein>
<feature type="compositionally biased region" description="Low complexity" evidence="1">
    <location>
        <begin position="10"/>
        <end position="20"/>
    </location>
</feature>
<feature type="compositionally biased region" description="Pro residues" evidence="1">
    <location>
        <begin position="274"/>
        <end position="283"/>
    </location>
</feature>
<feature type="compositionally biased region" description="Pro residues" evidence="1">
    <location>
        <begin position="74"/>
        <end position="85"/>
    </location>
</feature>
<feature type="compositionally biased region" description="Basic and acidic residues" evidence="1">
    <location>
        <begin position="261"/>
        <end position="270"/>
    </location>
</feature>
<feature type="compositionally biased region" description="Low complexity" evidence="1">
    <location>
        <begin position="817"/>
        <end position="828"/>
    </location>
</feature>
<dbReference type="AlphaFoldDB" id="A0A8E2EW91"/>
<dbReference type="OrthoDB" id="5300331at2759"/>
<gene>
    <name evidence="3" type="ORF">AOQ84DRAFT_432794</name>
</gene>
<feature type="compositionally biased region" description="Polar residues" evidence="1">
    <location>
        <begin position="136"/>
        <end position="147"/>
    </location>
</feature>
<proteinExistence type="predicted"/>
<feature type="region of interest" description="Disordered" evidence="1">
    <location>
        <begin position="253"/>
        <end position="303"/>
    </location>
</feature>
<keyword evidence="4" id="KW-1185">Reference proteome</keyword>
<evidence type="ECO:0000256" key="1">
    <source>
        <dbReference type="SAM" id="MobiDB-lite"/>
    </source>
</evidence>
<dbReference type="InterPro" id="IPR058317">
    <property type="entry name" value="DUF8004"/>
</dbReference>
<dbReference type="PANTHER" id="PTHR39601">
    <property type="entry name" value="CHORIOGENIN HMINOR"/>
    <property type="match status" value="1"/>
</dbReference>
<organism evidence="3 4">
    <name type="scientific">Glonium stellatum</name>
    <dbReference type="NCBI Taxonomy" id="574774"/>
    <lineage>
        <taxon>Eukaryota</taxon>
        <taxon>Fungi</taxon>
        <taxon>Dikarya</taxon>
        <taxon>Ascomycota</taxon>
        <taxon>Pezizomycotina</taxon>
        <taxon>Dothideomycetes</taxon>
        <taxon>Pleosporomycetidae</taxon>
        <taxon>Gloniales</taxon>
        <taxon>Gloniaceae</taxon>
        <taxon>Glonium</taxon>
    </lineage>
</organism>
<dbReference type="Pfam" id="PF26013">
    <property type="entry name" value="DUF8004"/>
    <property type="match status" value="1"/>
</dbReference>
<evidence type="ECO:0000259" key="2">
    <source>
        <dbReference type="Pfam" id="PF26013"/>
    </source>
</evidence>